<evidence type="ECO:0000313" key="3">
    <source>
        <dbReference type="Proteomes" id="UP000658656"/>
    </source>
</evidence>
<dbReference type="Proteomes" id="UP000658656">
    <property type="component" value="Unassembled WGS sequence"/>
</dbReference>
<reference evidence="2" key="2">
    <citation type="submission" date="2020-09" db="EMBL/GenBank/DDBJ databases">
        <authorList>
            <person name="Sun Q."/>
            <person name="Zhou Y."/>
        </authorList>
    </citation>
    <scope>NUCLEOTIDE SEQUENCE</scope>
    <source>
        <strain evidence="2">CGMCC 4.7679</strain>
    </source>
</reference>
<dbReference type="InterPro" id="IPR043746">
    <property type="entry name" value="DUF5691"/>
</dbReference>
<evidence type="ECO:0000256" key="1">
    <source>
        <dbReference type="SAM" id="MobiDB-lite"/>
    </source>
</evidence>
<organism evidence="2 3">
    <name type="scientific">Amycolatopsis bartoniae</name>
    <dbReference type="NCBI Taxonomy" id="941986"/>
    <lineage>
        <taxon>Bacteria</taxon>
        <taxon>Bacillati</taxon>
        <taxon>Actinomycetota</taxon>
        <taxon>Actinomycetes</taxon>
        <taxon>Pseudonocardiales</taxon>
        <taxon>Pseudonocardiaceae</taxon>
        <taxon>Amycolatopsis</taxon>
    </lineage>
</organism>
<dbReference type="EMBL" id="BNAV01000003">
    <property type="protein sequence ID" value="GHF53610.1"/>
    <property type="molecule type" value="Genomic_DNA"/>
</dbReference>
<dbReference type="AlphaFoldDB" id="A0A8H9ISK0"/>
<name>A0A8H9ISK0_9PSEU</name>
<sequence>MTDWDHLLATALVGTGRRPFRLDQLTIEGADRVEAATAEAAVLSAAALAAGYRRAGWIPPAWRGTPPRPADPDERPECTAAATQLLELLLARRVEGSAERLAAHWFAAARDSGRRPPFRLLPDLLRFGTANPDERAVVKEVLGPRGAWLAGHNPSWHWATRPRDVAGRFATGTRAERLALLGELRATDPAAARALVEDTWAKEPAALRAALLDTLHIGLSKDDEPLLERALDDRAASVRAAAAALLDSLPASARARRMAERARALWQRDATFDLPGEPDEAARRDGITDTREPGQGRATSWLIQLLAATPLSTWDTRQIGKADKAVLTGWTRAALRQRDQEWLVALARHQPTPELVAALTPEAAADVLSREQKVDTRFGHLLAAAPGPWAARFSEELVDRLWAAKKDDVLRLASGALAEHLHPATLGSVEAWLTSLAPTRKVAHRALRGVAHALTIRATILQEFS</sequence>
<keyword evidence="3" id="KW-1185">Reference proteome</keyword>
<proteinExistence type="predicted"/>
<dbReference type="RefSeq" id="WP_145933970.1">
    <property type="nucleotide sequence ID" value="NZ_BNAV01000003.1"/>
</dbReference>
<protein>
    <submittedName>
        <fullName evidence="2">Uncharacterized protein</fullName>
    </submittedName>
</protein>
<evidence type="ECO:0000313" key="2">
    <source>
        <dbReference type="EMBL" id="GHF53610.1"/>
    </source>
</evidence>
<dbReference type="Pfam" id="PF18944">
    <property type="entry name" value="DUF5691"/>
    <property type="match status" value="1"/>
</dbReference>
<accession>A0A8H9ISK0</accession>
<dbReference type="OrthoDB" id="262508at2"/>
<feature type="region of interest" description="Disordered" evidence="1">
    <location>
        <begin position="273"/>
        <end position="294"/>
    </location>
</feature>
<reference evidence="2" key="1">
    <citation type="journal article" date="2014" name="Int. J. Syst. Evol. Microbiol.">
        <title>Complete genome sequence of Corynebacterium casei LMG S-19264T (=DSM 44701T), isolated from a smear-ripened cheese.</title>
        <authorList>
            <consortium name="US DOE Joint Genome Institute (JGI-PGF)"/>
            <person name="Walter F."/>
            <person name="Albersmeier A."/>
            <person name="Kalinowski J."/>
            <person name="Ruckert C."/>
        </authorList>
    </citation>
    <scope>NUCLEOTIDE SEQUENCE</scope>
    <source>
        <strain evidence="2">CGMCC 4.7679</strain>
    </source>
</reference>
<feature type="compositionally biased region" description="Basic and acidic residues" evidence="1">
    <location>
        <begin position="280"/>
        <end position="294"/>
    </location>
</feature>
<gene>
    <name evidence="2" type="ORF">GCM10017566_28780</name>
</gene>
<comment type="caution">
    <text evidence="2">The sequence shown here is derived from an EMBL/GenBank/DDBJ whole genome shotgun (WGS) entry which is preliminary data.</text>
</comment>